<organism evidence="5 6">
    <name type="scientific">Phaedon cochleariae</name>
    <name type="common">Mustard beetle</name>
    <dbReference type="NCBI Taxonomy" id="80249"/>
    <lineage>
        <taxon>Eukaryota</taxon>
        <taxon>Metazoa</taxon>
        <taxon>Ecdysozoa</taxon>
        <taxon>Arthropoda</taxon>
        <taxon>Hexapoda</taxon>
        <taxon>Insecta</taxon>
        <taxon>Pterygota</taxon>
        <taxon>Neoptera</taxon>
        <taxon>Endopterygota</taxon>
        <taxon>Coleoptera</taxon>
        <taxon>Polyphaga</taxon>
        <taxon>Cucujiformia</taxon>
        <taxon>Chrysomeloidea</taxon>
        <taxon>Chrysomelidae</taxon>
        <taxon>Chrysomelinae</taxon>
        <taxon>Chrysomelini</taxon>
        <taxon>Phaedon</taxon>
    </lineage>
</organism>
<evidence type="ECO:0000256" key="2">
    <source>
        <dbReference type="ARBA" id="ARBA00022771"/>
    </source>
</evidence>
<evidence type="ECO:0000256" key="3">
    <source>
        <dbReference type="ARBA" id="ARBA00022833"/>
    </source>
</evidence>
<dbReference type="AlphaFoldDB" id="A0A9N9SH41"/>
<evidence type="ECO:0000259" key="4">
    <source>
        <dbReference type="Pfam" id="PF04500"/>
    </source>
</evidence>
<keyword evidence="1" id="KW-0479">Metal-binding</keyword>
<gene>
    <name evidence="5" type="ORF">PHAECO_LOCUS10561</name>
</gene>
<protein>
    <recommendedName>
        <fullName evidence="4">FLYWCH-type domain-containing protein</fullName>
    </recommendedName>
</protein>
<name>A0A9N9SH41_PHACE</name>
<dbReference type="EMBL" id="OU896712">
    <property type="protein sequence ID" value="CAG9822668.1"/>
    <property type="molecule type" value="Genomic_DNA"/>
</dbReference>
<sequence>MAVSIVKSSRGCDLLIIEKFSFCKQDVLKSGEVRWRCIKKIFKCLAKVYTIGAEFTVTRSDLTHNHEPDERSLQRKLVTTACKRKAQEDISEKPSKIIKSVLSTNLPEELISTDISLIRRNVYNSRRKLPKDIHEVHTVLDMYSPKTTTGNSTLGSLSPRSLRKRKICGDHFSNKDFTASKRKLKKTAVPQPYFSHSLAPSTTQSDEVVVNLCAHSHVSSSGNTSPSGSEHFKVLTPKKVYGKYTGYPRFV</sequence>
<dbReference type="Gene3D" id="2.20.25.240">
    <property type="match status" value="1"/>
</dbReference>
<dbReference type="Pfam" id="PF04500">
    <property type="entry name" value="FLYWCH"/>
    <property type="match status" value="1"/>
</dbReference>
<dbReference type="GO" id="GO:0008270">
    <property type="term" value="F:zinc ion binding"/>
    <property type="evidence" value="ECO:0007669"/>
    <property type="project" value="UniProtKB-KW"/>
</dbReference>
<dbReference type="OrthoDB" id="6607069at2759"/>
<accession>A0A9N9SH41</accession>
<dbReference type="Proteomes" id="UP001153737">
    <property type="component" value="Chromosome 6"/>
</dbReference>
<reference evidence="5" key="1">
    <citation type="submission" date="2022-01" db="EMBL/GenBank/DDBJ databases">
        <authorList>
            <person name="King R."/>
        </authorList>
    </citation>
    <scope>NUCLEOTIDE SEQUENCE</scope>
</reference>
<keyword evidence="2" id="KW-0863">Zinc-finger</keyword>
<evidence type="ECO:0000313" key="5">
    <source>
        <dbReference type="EMBL" id="CAG9822668.1"/>
    </source>
</evidence>
<dbReference type="InterPro" id="IPR007588">
    <property type="entry name" value="Znf_FLYWCH"/>
</dbReference>
<keyword evidence="3" id="KW-0862">Zinc</keyword>
<keyword evidence="6" id="KW-1185">Reference proteome</keyword>
<evidence type="ECO:0000256" key="1">
    <source>
        <dbReference type="ARBA" id="ARBA00022723"/>
    </source>
</evidence>
<feature type="domain" description="FLYWCH-type" evidence="4">
    <location>
        <begin position="6"/>
        <end position="66"/>
    </location>
</feature>
<evidence type="ECO:0000313" key="6">
    <source>
        <dbReference type="Proteomes" id="UP001153737"/>
    </source>
</evidence>
<reference evidence="5" key="2">
    <citation type="submission" date="2022-10" db="EMBL/GenBank/DDBJ databases">
        <authorList>
            <consortium name="ENA_rothamsted_submissions"/>
            <consortium name="culmorum"/>
            <person name="King R."/>
        </authorList>
    </citation>
    <scope>NUCLEOTIDE SEQUENCE</scope>
</reference>
<proteinExistence type="predicted"/>